<evidence type="ECO:0000313" key="1">
    <source>
        <dbReference type="EMBL" id="GBN32173.1"/>
    </source>
</evidence>
<evidence type="ECO:0000313" key="2">
    <source>
        <dbReference type="Proteomes" id="UP000499080"/>
    </source>
</evidence>
<organism evidence="1 2">
    <name type="scientific">Araneus ventricosus</name>
    <name type="common">Orbweaver spider</name>
    <name type="synonym">Epeira ventricosa</name>
    <dbReference type="NCBI Taxonomy" id="182803"/>
    <lineage>
        <taxon>Eukaryota</taxon>
        <taxon>Metazoa</taxon>
        <taxon>Ecdysozoa</taxon>
        <taxon>Arthropoda</taxon>
        <taxon>Chelicerata</taxon>
        <taxon>Arachnida</taxon>
        <taxon>Araneae</taxon>
        <taxon>Araneomorphae</taxon>
        <taxon>Entelegynae</taxon>
        <taxon>Araneoidea</taxon>
        <taxon>Araneidae</taxon>
        <taxon>Araneus</taxon>
    </lineage>
</organism>
<dbReference type="EMBL" id="BGPR01008196">
    <property type="protein sequence ID" value="GBN32173.1"/>
    <property type="molecule type" value="Genomic_DNA"/>
</dbReference>
<proteinExistence type="predicted"/>
<dbReference type="Proteomes" id="UP000499080">
    <property type="component" value="Unassembled WGS sequence"/>
</dbReference>
<name>A0A4Y2MZM9_ARAVE</name>
<protein>
    <submittedName>
        <fullName evidence="1">Uncharacterized protein</fullName>
    </submittedName>
</protein>
<reference evidence="1 2" key="1">
    <citation type="journal article" date="2019" name="Sci. Rep.">
        <title>Orb-weaving spider Araneus ventricosus genome elucidates the spidroin gene catalogue.</title>
        <authorList>
            <person name="Kono N."/>
            <person name="Nakamura H."/>
            <person name="Ohtoshi R."/>
            <person name="Moran D.A.P."/>
            <person name="Shinohara A."/>
            <person name="Yoshida Y."/>
            <person name="Fujiwara M."/>
            <person name="Mori M."/>
            <person name="Tomita M."/>
            <person name="Arakawa K."/>
        </authorList>
    </citation>
    <scope>NUCLEOTIDE SEQUENCE [LARGE SCALE GENOMIC DNA]</scope>
</reference>
<dbReference type="AlphaFoldDB" id="A0A4Y2MZM9"/>
<gene>
    <name evidence="1" type="ORF">AVEN_50761_1</name>
</gene>
<sequence length="88" mass="9304">MEILGGSFLTSFPKLACNQPAGKATKFCSPHDMGLSLCFSKNSTLPKPHFVLVGESAHQSILPRFASSLSSTIWNHPANNISQSGSAA</sequence>
<keyword evidence="2" id="KW-1185">Reference proteome</keyword>
<comment type="caution">
    <text evidence="1">The sequence shown here is derived from an EMBL/GenBank/DDBJ whole genome shotgun (WGS) entry which is preliminary data.</text>
</comment>
<accession>A0A4Y2MZM9</accession>